<dbReference type="InterPro" id="IPR016181">
    <property type="entry name" value="Acyl_CoA_acyltransferase"/>
</dbReference>
<organism evidence="2 3">
    <name type="scientific">Chitinophaga arvensicola</name>
    <dbReference type="NCBI Taxonomy" id="29529"/>
    <lineage>
        <taxon>Bacteria</taxon>
        <taxon>Pseudomonadati</taxon>
        <taxon>Bacteroidota</taxon>
        <taxon>Chitinophagia</taxon>
        <taxon>Chitinophagales</taxon>
        <taxon>Chitinophagaceae</taxon>
        <taxon>Chitinophaga</taxon>
    </lineage>
</organism>
<feature type="domain" description="N-acetyltransferase" evidence="1">
    <location>
        <begin position="9"/>
        <end position="94"/>
    </location>
</feature>
<reference evidence="3" key="1">
    <citation type="submission" date="2016-10" db="EMBL/GenBank/DDBJ databases">
        <authorList>
            <person name="Varghese N."/>
            <person name="Submissions S."/>
        </authorList>
    </citation>
    <scope>NUCLEOTIDE SEQUENCE [LARGE SCALE GENOMIC DNA]</scope>
    <source>
        <strain evidence="3">DSM 3695</strain>
    </source>
</reference>
<protein>
    <recommendedName>
        <fullName evidence="1">N-acetyltransferase domain-containing protein</fullName>
    </recommendedName>
</protein>
<dbReference type="STRING" id="29529.SAMN04488122_6029"/>
<keyword evidence="3" id="KW-1185">Reference proteome</keyword>
<dbReference type="Gene3D" id="3.40.630.30">
    <property type="match status" value="1"/>
</dbReference>
<proteinExistence type="predicted"/>
<accession>A0A1I0SC53</accession>
<name>A0A1I0SC53_9BACT</name>
<dbReference type="Proteomes" id="UP000199310">
    <property type="component" value="Unassembled WGS sequence"/>
</dbReference>
<dbReference type="InterPro" id="IPR031165">
    <property type="entry name" value="GNAT_YJDJ"/>
</dbReference>
<dbReference type="EMBL" id="FOJG01000002">
    <property type="protein sequence ID" value="SEW54430.1"/>
    <property type="molecule type" value="Genomic_DNA"/>
</dbReference>
<dbReference type="SUPFAM" id="SSF55729">
    <property type="entry name" value="Acyl-CoA N-acyltransferases (Nat)"/>
    <property type="match status" value="1"/>
</dbReference>
<evidence type="ECO:0000259" key="1">
    <source>
        <dbReference type="PROSITE" id="PS51729"/>
    </source>
</evidence>
<dbReference type="AlphaFoldDB" id="A0A1I0SC53"/>
<dbReference type="Pfam" id="PF14542">
    <property type="entry name" value="Acetyltransf_CG"/>
    <property type="match status" value="1"/>
</dbReference>
<evidence type="ECO:0000313" key="2">
    <source>
        <dbReference type="EMBL" id="SEW54430.1"/>
    </source>
</evidence>
<evidence type="ECO:0000313" key="3">
    <source>
        <dbReference type="Proteomes" id="UP000199310"/>
    </source>
</evidence>
<gene>
    <name evidence="2" type="ORF">SAMN04488122_6029</name>
</gene>
<sequence length="99" mass="11218">MIMKDFKIIDNKEARQFEAHIAGQMAKVIYERNGSRIFLTGAEVPPVLEKQGVLPMMLGKVMEEISAQNIRMVPSSKKVAEFVRSNPQWKTLLAHGLHI</sequence>
<dbReference type="PROSITE" id="PS51729">
    <property type="entry name" value="GNAT_YJDJ"/>
    <property type="match status" value="1"/>
</dbReference>
<dbReference type="OrthoDB" id="1120671at2"/>